<dbReference type="Proteomes" id="UP001230005">
    <property type="component" value="Unassembled WGS sequence"/>
</dbReference>
<evidence type="ECO:0000256" key="6">
    <source>
        <dbReference type="ARBA" id="ARBA00022729"/>
    </source>
</evidence>
<dbReference type="Pfam" id="PF00496">
    <property type="entry name" value="SBP_bac_5"/>
    <property type="match status" value="1"/>
</dbReference>
<evidence type="ECO:0000256" key="1">
    <source>
        <dbReference type="ARBA" id="ARBA00003489"/>
    </source>
</evidence>
<comment type="similarity">
    <text evidence="3">Belongs to the bacterial solute-binding protein 5 family.</text>
</comment>
<reference evidence="11 12" key="1">
    <citation type="submission" date="2023-07" db="EMBL/GenBank/DDBJ databases">
        <title>Genomic Encyclopedia of Type Strains, Phase IV (KMG-IV): sequencing the most valuable type-strain genomes for metagenomic binning, comparative biology and taxonomic classification.</title>
        <authorList>
            <person name="Goeker M."/>
        </authorList>
    </citation>
    <scope>NUCLEOTIDE SEQUENCE [LARGE SCALE GENOMIC DNA]</scope>
    <source>
        <strain evidence="11 12">DSM 9768</strain>
    </source>
</reference>
<dbReference type="CDD" id="cd08499">
    <property type="entry name" value="PBP2_Ylib_like"/>
    <property type="match status" value="1"/>
</dbReference>
<comment type="caution">
    <text evidence="11">The sequence shown here is derived from an EMBL/GenBank/DDBJ whole genome shotgun (WGS) entry which is preliminary data.</text>
</comment>
<dbReference type="InterPro" id="IPR030678">
    <property type="entry name" value="Peptide/Ni-bd"/>
</dbReference>
<dbReference type="Gene3D" id="3.10.105.10">
    <property type="entry name" value="Dipeptide-binding Protein, Domain 3"/>
    <property type="match status" value="1"/>
</dbReference>
<evidence type="ECO:0000256" key="9">
    <source>
        <dbReference type="SAM" id="SignalP"/>
    </source>
</evidence>
<organism evidence="11 12">
    <name type="scientific">Evansella vedderi</name>
    <dbReference type="NCBI Taxonomy" id="38282"/>
    <lineage>
        <taxon>Bacteria</taxon>
        <taxon>Bacillati</taxon>
        <taxon>Bacillota</taxon>
        <taxon>Bacilli</taxon>
        <taxon>Bacillales</taxon>
        <taxon>Bacillaceae</taxon>
        <taxon>Evansella</taxon>
    </lineage>
</organism>
<sequence>MIKGNGIKLLFVLFLSMLIVACSTEGSVESDPEDNSSDKGSNDNVVIEDEGNKRDEIVIAVNENFITMDPHNSGDRNSNAVQGAMLEGLIDERDGEIVPVLAEDFEVNDDATEFTFYLREGVVFHDGQPFNAEAVKANFERITGDQSLRLYSRGFNDITDIDVIDEYTIKITLSQSNSSMLTKIVPARMISPKALKEEDLTRNPVGTGPYKFVEWVPGDHLTVELNENYWNQGQAKVQKITYRPVPENGARVAMLKTGEADFIFPVPTQNLAELEEDENIIVETNQSTIARYVSLNTMKEPFNDVRVRQALNYAIDKDAFINVVMAGFATPLDSVLPSTIFNYQQQELYQYNIERAKELLAEAGYENGFTAEIWGNTNSDTVRGMQFIQQQLSQIGVELEVLSMEEGTLSERIYGGHGPEEAEVEMWYVSWGGFPSDTDHAIRPILGGNSFPPAGGNSAYFSNPEVDQWLFEANATVDAELKRELYGKVQQKIYEEAPWIFLASDENLFGRRADLEGVYVTPNGRIHVGYAEIK</sequence>
<dbReference type="PANTHER" id="PTHR30290:SF32">
    <property type="entry name" value="GLUTATHIONE-BINDING PROTEIN GSIB"/>
    <property type="match status" value="1"/>
</dbReference>
<proteinExistence type="inferred from homology"/>
<keyword evidence="12" id="KW-1185">Reference proteome</keyword>
<evidence type="ECO:0000313" key="11">
    <source>
        <dbReference type="EMBL" id="MDQ0257968.1"/>
    </source>
</evidence>
<evidence type="ECO:0000256" key="8">
    <source>
        <dbReference type="SAM" id="MobiDB-lite"/>
    </source>
</evidence>
<dbReference type="Gene3D" id="3.40.190.10">
    <property type="entry name" value="Periplasmic binding protein-like II"/>
    <property type="match status" value="1"/>
</dbReference>
<feature type="region of interest" description="Disordered" evidence="8">
    <location>
        <begin position="27"/>
        <end position="47"/>
    </location>
</feature>
<evidence type="ECO:0000256" key="5">
    <source>
        <dbReference type="ARBA" id="ARBA00022448"/>
    </source>
</evidence>
<protein>
    <recommendedName>
        <fullName evidence="4">Glutathione-binding protein GsiB</fullName>
    </recommendedName>
</protein>
<keyword evidence="7" id="KW-0574">Periplasm</keyword>
<gene>
    <name evidence="11" type="ORF">J2S74_005431</name>
</gene>
<dbReference type="InterPro" id="IPR039424">
    <property type="entry name" value="SBP_5"/>
</dbReference>
<evidence type="ECO:0000259" key="10">
    <source>
        <dbReference type="Pfam" id="PF00496"/>
    </source>
</evidence>
<evidence type="ECO:0000313" key="12">
    <source>
        <dbReference type="Proteomes" id="UP001230005"/>
    </source>
</evidence>
<dbReference type="PROSITE" id="PS51257">
    <property type="entry name" value="PROKAR_LIPOPROTEIN"/>
    <property type="match status" value="1"/>
</dbReference>
<dbReference type="SUPFAM" id="SSF53850">
    <property type="entry name" value="Periplasmic binding protein-like II"/>
    <property type="match status" value="1"/>
</dbReference>
<evidence type="ECO:0000256" key="4">
    <source>
        <dbReference type="ARBA" id="ARBA00017393"/>
    </source>
</evidence>
<dbReference type="EMBL" id="JAUSUG010000039">
    <property type="protein sequence ID" value="MDQ0257968.1"/>
    <property type="molecule type" value="Genomic_DNA"/>
</dbReference>
<evidence type="ECO:0000256" key="7">
    <source>
        <dbReference type="ARBA" id="ARBA00022764"/>
    </source>
</evidence>
<feature type="signal peptide" evidence="9">
    <location>
        <begin position="1"/>
        <end position="21"/>
    </location>
</feature>
<accession>A0ABU0A3A1</accession>
<dbReference type="PANTHER" id="PTHR30290">
    <property type="entry name" value="PERIPLASMIC BINDING COMPONENT OF ABC TRANSPORTER"/>
    <property type="match status" value="1"/>
</dbReference>
<name>A0ABU0A3A1_9BACI</name>
<dbReference type="PIRSF" id="PIRSF002741">
    <property type="entry name" value="MppA"/>
    <property type="match status" value="1"/>
</dbReference>
<dbReference type="InterPro" id="IPR000914">
    <property type="entry name" value="SBP_5_dom"/>
</dbReference>
<keyword evidence="6 9" id="KW-0732">Signal</keyword>
<feature type="chain" id="PRO_5045488056" description="Glutathione-binding protein GsiB" evidence="9">
    <location>
        <begin position="22"/>
        <end position="534"/>
    </location>
</feature>
<evidence type="ECO:0000256" key="2">
    <source>
        <dbReference type="ARBA" id="ARBA00004418"/>
    </source>
</evidence>
<comment type="function">
    <text evidence="1">Part of the ABC transporter complex GsiABCD involved in glutathione import. Binds glutathione.</text>
</comment>
<keyword evidence="5" id="KW-0813">Transport</keyword>
<dbReference type="Gene3D" id="3.90.76.10">
    <property type="entry name" value="Dipeptide-binding Protein, Domain 1"/>
    <property type="match status" value="1"/>
</dbReference>
<evidence type="ECO:0000256" key="3">
    <source>
        <dbReference type="ARBA" id="ARBA00005695"/>
    </source>
</evidence>
<feature type="domain" description="Solute-binding protein family 5" evidence="10">
    <location>
        <begin position="96"/>
        <end position="449"/>
    </location>
</feature>
<comment type="subcellular location">
    <subcellularLocation>
        <location evidence="2">Periplasm</location>
    </subcellularLocation>
</comment>